<dbReference type="PANTHER" id="PTHR43081:SF19">
    <property type="entry name" value="PH-SENSITIVE ADENYLATE CYCLASE RV1264"/>
    <property type="match status" value="1"/>
</dbReference>
<sequence length="426" mass="45878">MPEESAGEGHPIDGRTTPAGGRETPRRKDAEASNDSRDGKDHIVLPDLDDAEAVQHSISDMEEIVLGAPRRYTSGQVAHMVGVPLEEARRLWRALGFPDFGPARAFTDADVEALKHLLELVRTGLLPEPVAAQFVRSVGQTMARFAEWQTEAWVEYIGGELTGARSEQVVGGAGDVMPELEPLVLYAWRRHLAAATTRVMESLTDHNTVGQRLAVGFADLVGFTRLSRNLSEAELGRLVQTFEDAASDVITALGGRLVKTLGDEVLFVAFKPESAVELGLRLVEAMADEPILPELRVGIAYGQVLSRMGDVFGTTVNLASRLTALAPKNTVVVDRELAAALGEGPGYDLQPMWRRPVRGLGLVEPWTVQRLGVRDKQPDGPAPVSEVEMVVDVDVDVDVIDEVNDVNGVDAGVDGTPIPDQAGPIA</sequence>
<dbReference type="SUPFAM" id="SSF55073">
    <property type="entry name" value="Nucleotide cyclase"/>
    <property type="match status" value="1"/>
</dbReference>
<dbReference type="CDD" id="cd07302">
    <property type="entry name" value="CHD"/>
    <property type="match status" value="1"/>
</dbReference>
<dbReference type="PANTHER" id="PTHR43081">
    <property type="entry name" value="ADENYLATE CYCLASE, TERMINAL-DIFFERENTIATION SPECIFIC-RELATED"/>
    <property type="match status" value="1"/>
</dbReference>
<evidence type="ECO:0000313" key="5">
    <source>
        <dbReference type="Proteomes" id="UP001165378"/>
    </source>
</evidence>
<dbReference type="AlphaFoldDB" id="A0AA41Q331"/>
<accession>A0AA41Q331</accession>
<dbReference type="SMART" id="SM00044">
    <property type="entry name" value="CYCc"/>
    <property type="match status" value="1"/>
</dbReference>
<dbReference type="PROSITE" id="PS50125">
    <property type="entry name" value="GUANYLATE_CYCLASE_2"/>
    <property type="match status" value="1"/>
</dbReference>
<dbReference type="GO" id="GO:0006171">
    <property type="term" value="P:cAMP biosynthetic process"/>
    <property type="evidence" value="ECO:0007669"/>
    <property type="project" value="TreeGrafter"/>
</dbReference>
<name>A0AA41Q331_9ACTN</name>
<comment type="similarity">
    <text evidence="1">Belongs to the adenylyl cyclase class-3 family.</text>
</comment>
<reference evidence="4" key="1">
    <citation type="submission" date="2022-01" db="EMBL/GenBank/DDBJ databases">
        <title>Genome-Based Taxonomic Classification of the Phylum Actinobacteria.</title>
        <authorList>
            <person name="Gao Y."/>
        </authorList>
    </citation>
    <scope>NUCLEOTIDE SEQUENCE</scope>
    <source>
        <strain evidence="4">KLBMP 8922</strain>
    </source>
</reference>
<keyword evidence="5" id="KW-1185">Reference proteome</keyword>
<dbReference type="GO" id="GO:0004016">
    <property type="term" value="F:adenylate cyclase activity"/>
    <property type="evidence" value="ECO:0007669"/>
    <property type="project" value="UniProtKB-ARBA"/>
</dbReference>
<evidence type="ECO:0000256" key="2">
    <source>
        <dbReference type="SAM" id="MobiDB-lite"/>
    </source>
</evidence>
<dbReference type="InterPro" id="IPR029787">
    <property type="entry name" value="Nucleotide_cyclase"/>
</dbReference>
<evidence type="ECO:0000313" key="4">
    <source>
        <dbReference type="EMBL" id="MCF2529836.1"/>
    </source>
</evidence>
<dbReference type="GO" id="GO:0035556">
    <property type="term" value="P:intracellular signal transduction"/>
    <property type="evidence" value="ECO:0007669"/>
    <property type="project" value="InterPro"/>
</dbReference>
<dbReference type="Proteomes" id="UP001165378">
    <property type="component" value="Unassembled WGS sequence"/>
</dbReference>
<comment type="caution">
    <text evidence="4">The sequence shown here is derived from an EMBL/GenBank/DDBJ whole genome shotgun (WGS) entry which is preliminary data.</text>
</comment>
<dbReference type="InterPro" id="IPR001054">
    <property type="entry name" value="A/G_cyclase"/>
</dbReference>
<dbReference type="EMBL" id="JAKFHA010000013">
    <property type="protein sequence ID" value="MCF2529836.1"/>
    <property type="molecule type" value="Genomic_DNA"/>
</dbReference>
<gene>
    <name evidence="4" type="ORF">LZ495_21795</name>
</gene>
<feature type="region of interest" description="Disordered" evidence="2">
    <location>
        <begin position="1"/>
        <end position="43"/>
    </location>
</feature>
<dbReference type="Pfam" id="PF00211">
    <property type="entry name" value="Guanylate_cyc"/>
    <property type="match status" value="1"/>
</dbReference>
<evidence type="ECO:0000256" key="1">
    <source>
        <dbReference type="ARBA" id="ARBA00005381"/>
    </source>
</evidence>
<protein>
    <submittedName>
        <fullName evidence="4">Adenylate/guanylate cyclase domain-containing protein</fullName>
    </submittedName>
</protein>
<feature type="compositionally biased region" description="Basic and acidic residues" evidence="2">
    <location>
        <begin position="23"/>
        <end position="43"/>
    </location>
</feature>
<evidence type="ECO:0000259" key="3">
    <source>
        <dbReference type="PROSITE" id="PS50125"/>
    </source>
</evidence>
<organism evidence="4 5">
    <name type="scientific">Yinghuangia soli</name>
    <dbReference type="NCBI Taxonomy" id="2908204"/>
    <lineage>
        <taxon>Bacteria</taxon>
        <taxon>Bacillati</taxon>
        <taxon>Actinomycetota</taxon>
        <taxon>Actinomycetes</taxon>
        <taxon>Kitasatosporales</taxon>
        <taxon>Streptomycetaceae</taxon>
        <taxon>Yinghuangia</taxon>
    </lineage>
</organism>
<feature type="domain" description="Guanylate cyclase" evidence="3">
    <location>
        <begin position="214"/>
        <end position="323"/>
    </location>
</feature>
<dbReference type="InterPro" id="IPR050697">
    <property type="entry name" value="Adenylyl/Guanylyl_Cyclase_3/4"/>
</dbReference>
<proteinExistence type="inferred from homology"/>
<dbReference type="Gene3D" id="3.30.70.1230">
    <property type="entry name" value="Nucleotide cyclase"/>
    <property type="match status" value="1"/>
</dbReference>